<dbReference type="InterPro" id="IPR029063">
    <property type="entry name" value="SAM-dependent_MTases_sf"/>
</dbReference>
<feature type="binding site" evidence="5">
    <location>
        <position position="191"/>
    </location>
    <ligand>
        <name>S-adenosyl-L-methionine</name>
        <dbReference type="ChEBI" id="CHEBI:59789"/>
    </ligand>
</feature>
<evidence type="ECO:0000259" key="6">
    <source>
        <dbReference type="Pfam" id="PF05175"/>
    </source>
</evidence>
<dbReference type="InterPro" id="IPR050320">
    <property type="entry name" value="N5-glutamine_MTase"/>
</dbReference>
<sequence>MATKPTLREVLDRASSFLEEQGVEGDSVLYVFLRRQGWTKTDWLLNMGRGATEEELAQVTADTAELALHVPAQYLLGSEEFCGHLFKVSPATLIPRPETEELVMRGVAAFDTRASQPIRVVDIGTGTGAIAISIKLAQPSWQVVATDISPEALTVAKENAAKLHAEVSFRLGDALAPFLADEPKIDLLLSNPPYISEEEWDLMDESVRRFEPKTALFAENHGLAIYQRLAAQAPAVLAPDGQILLEIGFAQGKAVQRLFQEAFPEKQVTILQDMAGLDRIIHVY</sequence>
<dbReference type="RefSeq" id="WP_161869921.1">
    <property type="nucleotide sequence ID" value="NZ_MAEI02000001.1"/>
</dbReference>
<dbReference type="Pfam" id="PF17827">
    <property type="entry name" value="PrmC_N"/>
    <property type="match status" value="1"/>
</dbReference>
<comment type="caution">
    <text evidence="5">Lacks conserved residue(s) required for the propagation of feature annotation.</text>
</comment>
<name>A0ABV0F8C3_9ENTE</name>
<comment type="catalytic activity">
    <reaction evidence="4 5">
        <text>L-glutaminyl-[peptide chain release factor] + S-adenosyl-L-methionine = N(5)-methyl-L-glutaminyl-[peptide chain release factor] + S-adenosyl-L-homocysteine + H(+)</text>
        <dbReference type="Rhea" id="RHEA:42896"/>
        <dbReference type="Rhea" id="RHEA-COMP:10271"/>
        <dbReference type="Rhea" id="RHEA-COMP:10272"/>
        <dbReference type="ChEBI" id="CHEBI:15378"/>
        <dbReference type="ChEBI" id="CHEBI:30011"/>
        <dbReference type="ChEBI" id="CHEBI:57856"/>
        <dbReference type="ChEBI" id="CHEBI:59789"/>
        <dbReference type="ChEBI" id="CHEBI:61891"/>
        <dbReference type="EC" id="2.1.1.297"/>
    </reaction>
</comment>
<feature type="binding site" evidence="5">
    <location>
        <begin position="191"/>
        <end position="194"/>
    </location>
    <ligand>
        <name>substrate</name>
    </ligand>
</feature>
<feature type="domain" description="Methyltransferase small" evidence="6">
    <location>
        <begin position="118"/>
        <end position="199"/>
    </location>
</feature>
<evidence type="ECO:0000256" key="5">
    <source>
        <dbReference type="HAMAP-Rule" id="MF_02126"/>
    </source>
</evidence>
<keyword evidence="2 5" id="KW-0808">Transferase</keyword>
<feature type="binding site" evidence="5">
    <location>
        <position position="147"/>
    </location>
    <ligand>
        <name>S-adenosyl-L-methionine</name>
        <dbReference type="ChEBI" id="CHEBI:59789"/>
    </ligand>
</feature>
<comment type="similarity">
    <text evidence="5">Belongs to the protein N5-glutamine methyltransferase family. PrmC subfamily.</text>
</comment>
<evidence type="ECO:0000256" key="2">
    <source>
        <dbReference type="ARBA" id="ARBA00022679"/>
    </source>
</evidence>
<evidence type="ECO:0000256" key="4">
    <source>
        <dbReference type="ARBA" id="ARBA00048391"/>
    </source>
</evidence>
<keyword evidence="9" id="KW-1185">Reference proteome</keyword>
<evidence type="ECO:0000256" key="3">
    <source>
        <dbReference type="ARBA" id="ARBA00022691"/>
    </source>
</evidence>
<dbReference type="Pfam" id="PF05175">
    <property type="entry name" value="MTS"/>
    <property type="match status" value="1"/>
</dbReference>
<dbReference type="InterPro" id="IPR007848">
    <property type="entry name" value="Small_mtfrase_dom"/>
</dbReference>
<protein>
    <recommendedName>
        <fullName evidence="5">Release factor glutamine methyltransferase</fullName>
        <shortName evidence="5">RF MTase</shortName>
        <ecNumber evidence="5">2.1.1.297</ecNumber>
    </recommendedName>
    <alternativeName>
        <fullName evidence="5">N5-glutamine methyltransferase PrmC</fullName>
    </alternativeName>
    <alternativeName>
        <fullName evidence="5">Protein-(glutamine-N5) MTase PrmC</fullName>
    </alternativeName>
    <alternativeName>
        <fullName evidence="5">Protein-glutamine N-methyltransferase PrmC</fullName>
    </alternativeName>
</protein>
<gene>
    <name evidence="5" type="primary">prmC</name>
    <name evidence="8" type="ORF">BAU18_002488</name>
</gene>
<evidence type="ECO:0000313" key="9">
    <source>
        <dbReference type="Proteomes" id="UP001429357"/>
    </source>
</evidence>
<dbReference type="NCBIfam" id="TIGR03534">
    <property type="entry name" value="RF_mod_PrmC"/>
    <property type="match status" value="1"/>
</dbReference>
<dbReference type="InterPro" id="IPR004556">
    <property type="entry name" value="HemK-like"/>
</dbReference>
<dbReference type="CDD" id="cd02440">
    <property type="entry name" value="AdoMet_MTases"/>
    <property type="match status" value="1"/>
</dbReference>
<dbReference type="HAMAP" id="MF_02126">
    <property type="entry name" value="RF_methyltr_PrmC"/>
    <property type="match status" value="1"/>
</dbReference>
<dbReference type="InterPro" id="IPR019874">
    <property type="entry name" value="RF_methyltr_PrmC"/>
</dbReference>
<dbReference type="PANTHER" id="PTHR18895:SF74">
    <property type="entry name" value="MTRF1L RELEASE FACTOR GLUTAMINE METHYLTRANSFERASE"/>
    <property type="match status" value="1"/>
</dbReference>
<dbReference type="Gene3D" id="1.10.8.10">
    <property type="entry name" value="DNA helicase RuvA subunit, C-terminal domain"/>
    <property type="match status" value="1"/>
</dbReference>
<comment type="function">
    <text evidence="5">Methylates the class 1 translation termination release factors RF1/PrfA and RF2/PrfB on the glutamine residue of the universally conserved GGQ motif.</text>
</comment>
<evidence type="ECO:0000256" key="1">
    <source>
        <dbReference type="ARBA" id="ARBA00022603"/>
    </source>
</evidence>
<dbReference type="EMBL" id="MAEI02000001">
    <property type="protein sequence ID" value="MEO1782871.1"/>
    <property type="molecule type" value="Genomic_DNA"/>
</dbReference>
<dbReference type="GO" id="GO:0008168">
    <property type="term" value="F:methyltransferase activity"/>
    <property type="evidence" value="ECO:0007669"/>
    <property type="project" value="UniProtKB-KW"/>
</dbReference>
<dbReference type="GO" id="GO:0032259">
    <property type="term" value="P:methylation"/>
    <property type="evidence" value="ECO:0007669"/>
    <property type="project" value="UniProtKB-KW"/>
</dbReference>
<accession>A0ABV0F8C3</accession>
<dbReference type="NCBIfam" id="TIGR00536">
    <property type="entry name" value="hemK_fam"/>
    <property type="match status" value="1"/>
</dbReference>
<feature type="binding site" evidence="5">
    <location>
        <begin position="124"/>
        <end position="128"/>
    </location>
    <ligand>
        <name>S-adenosyl-L-methionine</name>
        <dbReference type="ChEBI" id="CHEBI:59789"/>
    </ligand>
</feature>
<evidence type="ECO:0000259" key="7">
    <source>
        <dbReference type="Pfam" id="PF17827"/>
    </source>
</evidence>
<reference evidence="9" key="1">
    <citation type="submission" date="2016-06" db="EMBL/GenBank/DDBJ databases">
        <title>Four novel species of enterococci isolated from chicken manure.</title>
        <authorList>
            <person name="Van Tyne D."/>
        </authorList>
    </citation>
    <scope>NUCLEOTIDE SEQUENCE [LARGE SCALE GENOMIC DNA]</scope>
    <source>
        <strain evidence="9">JM9A</strain>
    </source>
</reference>
<organism evidence="8 9">
    <name type="scientific">Enterococcus diestrammenae</name>
    <dbReference type="NCBI Taxonomy" id="1155073"/>
    <lineage>
        <taxon>Bacteria</taxon>
        <taxon>Bacillati</taxon>
        <taxon>Bacillota</taxon>
        <taxon>Bacilli</taxon>
        <taxon>Lactobacillales</taxon>
        <taxon>Enterococcaceae</taxon>
        <taxon>Enterococcus</taxon>
    </lineage>
</organism>
<keyword evidence="1 5" id="KW-0489">Methyltransferase</keyword>
<proteinExistence type="inferred from homology"/>
<evidence type="ECO:0000313" key="8">
    <source>
        <dbReference type="EMBL" id="MEO1782871.1"/>
    </source>
</evidence>
<dbReference type="Gene3D" id="3.40.50.150">
    <property type="entry name" value="Vaccinia Virus protein VP39"/>
    <property type="match status" value="1"/>
</dbReference>
<keyword evidence="3 5" id="KW-0949">S-adenosyl-L-methionine</keyword>
<dbReference type="PANTHER" id="PTHR18895">
    <property type="entry name" value="HEMK METHYLTRANSFERASE"/>
    <property type="match status" value="1"/>
</dbReference>
<comment type="caution">
    <text evidence="8">The sequence shown here is derived from an EMBL/GenBank/DDBJ whole genome shotgun (WGS) entry which is preliminary data.</text>
</comment>
<dbReference type="SUPFAM" id="SSF53335">
    <property type="entry name" value="S-adenosyl-L-methionine-dependent methyltransferases"/>
    <property type="match status" value="1"/>
</dbReference>
<dbReference type="Proteomes" id="UP001429357">
    <property type="component" value="Unassembled WGS sequence"/>
</dbReference>
<dbReference type="PROSITE" id="PS00092">
    <property type="entry name" value="N6_MTASE"/>
    <property type="match status" value="1"/>
</dbReference>
<reference evidence="8 9" key="2">
    <citation type="submission" date="2024-02" db="EMBL/GenBank/DDBJ databases">
        <title>The Genome Sequence of Enterococcus diestrammenae JM9A.</title>
        <authorList>
            <person name="Earl A."/>
            <person name="Manson A."/>
            <person name="Gilmore M."/>
            <person name="Sanders J."/>
            <person name="Shea T."/>
            <person name="Howe W."/>
            <person name="Livny J."/>
            <person name="Cuomo C."/>
            <person name="Neafsey D."/>
            <person name="Birren B."/>
        </authorList>
    </citation>
    <scope>NUCLEOTIDE SEQUENCE [LARGE SCALE GENOMIC DNA]</scope>
    <source>
        <strain evidence="8 9">JM9A</strain>
    </source>
</reference>
<feature type="domain" description="Release factor glutamine methyltransferase N-terminal" evidence="7">
    <location>
        <begin position="9"/>
        <end position="77"/>
    </location>
</feature>
<dbReference type="EC" id="2.1.1.297" evidence="5"/>
<dbReference type="InterPro" id="IPR002052">
    <property type="entry name" value="DNA_methylase_N6_adenine_CS"/>
</dbReference>
<dbReference type="InterPro" id="IPR040758">
    <property type="entry name" value="PrmC_N"/>
</dbReference>